<dbReference type="AlphaFoldDB" id="R9PPG1"/>
<name>R9PPG1_AGAAL</name>
<reference evidence="1" key="1">
    <citation type="journal article" date="2013" name="Genome Announc.">
        <title>Draft Genome Sequence of Agarivorans albus Strain MKT 106T, an Agarolytic Marine Bacterium.</title>
        <authorList>
            <person name="Yasuike M."/>
            <person name="Nakamura Y."/>
            <person name="Kai W."/>
            <person name="Fujiwara A."/>
            <person name="Fukui Y."/>
            <person name="Satomi M."/>
            <person name="Sano M."/>
        </authorList>
    </citation>
    <scope>NUCLEOTIDE SEQUENCE [LARGE SCALE GENOMIC DNA]</scope>
</reference>
<dbReference type="Pfam" id="PF13265">
    <property type="entry name" value="DUF4056"/>
    <property type="match status" value="1"/>
</dbReference>
<dbReference type="RefSeq" id="WP_016403001.1">
    <property type="nucleotide sequence ID" value="NZ_BARX01000024.1"/>
</dbReference>
<evidence type="ECO:0000313" key="1">
    <source>
        <dbReference type="EMBL" id="GAD03234.1"/>
    </source>
</evidence>
<proteinExistence type="predicted"/>
<sequence>MNKLCTANTTHNGRLINPLALLALIALLTGCSSNNWQTRNQPTTEAVQSALSEQPDLQLLSQQTPQQFSLARMPEDVRPCCAFGNAHKVKVGSVQVPFFRYANTLSLDEIGPHAYEAGTWSFQRGEPKGRRSGENNGQLYTLRGGFIDLAHVRDTADNTVALFQRIYPQLGQAFTIELLAEIGPREIRIKAFKVEHLSHQQRWELAAQLAARMAYSMAEAHEIAQWHGYRSWRPWSEEVSAYSPEDLYSNMLGAKIGLALVVNNLSMTRELYNQHMSQWLSASIAQLEPVSKQQTNAMFDAIDGHWWDSNQALPSKFMLLKRHYRLGKEQHPYLVPEQLAQQDANWPLLEPLFTKTASPMPLSLPAIVHGIDMGGVAQQWLEVAPKYQASFSHIPKHLWQNGFSNRKFLAISAYNQLQDELELQAHIGGQLND</sequence>
<comment type="caution">
    <text evidence="1">The sequence shown here is derived from an EMBL/GenBank/DDBJ whole genome shotgun (WGS) entry which is preliminary data.</text>
</comment>
<gene>
    <name evidence="1" type="ORF">AALB_3314</name>
</gene>
<accession>R9PPG1</accession>
<dbReference type="PROSITE" id="PS51257">
    <property type="entry name" value="PROKAR_LIPOPROTEIN"/>
    <property type="match status" value="1"/>
</dbReference>
<dbReference type="EMBL" id="BARX01000024">
    <property type="protein sequence ID" value="GAD03234.1"/>
    <property type="molecule type" value="Genomic_DNA"/>
</dbReference>
<dbReference type="InterPro" id="IPR025130">
    <property type="entry name" value="DUF4056"/>
</dbReference>
<keyword evidence="2" id="KW-1185">Reference proteome</keyword>
<dbReference type="OrthoDB" id="1164519at2"/>
<protein>
    <submittedName>
        <fullName evidence="1">Salmonella typhi CT18</fullName>
    </submittedName>
</protein>
<dbReference type="Proteomes" id="UP000014461">
    <property type="component" value="Unassembled WGS sequence"/>
</dbReference>
<evidence type="ECO:0000313" key="2">
    <source>
        <dbReference type="Proteomes" id="UP000014461"/>
    </source>
</evidence>
<organism evidence="1 2">
    <name type="scientific">Agarivorans albus MKT 106</name>
    <dbReference type="NCBI Taxonomy" id="1331007"/>
    <lineage>
        <taxon>Bacteria</taxon>
        <taxon>Pseudomonadati</taxon>
        <taxon>Pseudomonadota</taxon>
        <taxon>Gammaproteobacteria</taxon>
        <taxon>Alteromonadales</taxon>
        <taxon>Alteromonadaceae</taxon>
        <taxon>Agarivorans</taxon>
    </lineage>
</organism>
<dbReference type="STRING" id="1331007.AALB_3314"/>